<protein>
    <submittedName>
        <fullName evidence="3">Uncharacterized protein LOC111088321</fullName>
    </submittedName>
</protein>
<evidence type="ECO:0000256" key="1">
    <source>
        <dbReference type="SAM" id="MobiDB-lite"/>
    </source>
</evidence>
<name>A0ABM1TD39_LIMPO</name>
<organism evidence="2 3">
    <name type="scientific">Limulus polyphemus</name>
    <name type="common">Atlantic horseshoe crab</name>
    <dbReference type="NCBI Taxonomy" id="6850"/>
    <lineage>
        <taxon>Eukaryota</taxon>
        <taxon>Metazoa</taxon>
        <taxon>Ecdysozoa</taxon>
        <taxon>Arthropoda</taxon>
        <taxon>Chelicerata</taxon>
        <taxon>Merostomata</taxon>
        <taxon>Xiphosura</taxon>
        <taxon>Limulidae</taxon>
        <taxon>Limulus</taxon>
    </lineage>
</organism>
<keyword evidence="2" id="KW-1185">Reference proteome</keyword>
<gene>
    <name evidence="3" type="primary">LOC111088321</name>
</gene>
<reference evidence="3" key="1">
    <citation type="submission" date="2025-08" db="UniProtKB">
        <authorList>
            <consortium name="RefSeq"/>
        </authorList>
    </citation>
    <scope>IDENTIFICATION</scope>
    <source>
        <tissue evidence="3">Muscle</tissue>
    </source>
</reference>
<feature type="compositionally biased region" description="Basic and acidic residues" evidence="1">
    <location>
        <begin position="91"/>
        <end position="100"/>
    </location>
</feature>
<dbReference type="RefSeq" id="XP_022253795.1">
    <property type="nucleotide sequence ID" value="XM_022398087.1"/>
</dbReference>
<accession>A0ABM1TD39</accession>
<dbReference type="GeneID" id="111088321"/>
<feature type="region of interest" description="Disordered" evidence="1">
    <location>
        <begin position="69"/>
        <end position="120"/>
    </location>
</feature>
<sequence>MRMRNCWNQKRQIRSDDIRDFQVDCQQTKNKDREEYNKTEEENCHINNYRSVIRNDFIQLKDRLDEYSSSPYKADKKSNDPHSMKLGNESKIMHSEKSDQRILSQSPEKDRRNNPNIILPEDLFHSRNTGLWNKVPEGGKQWNSLEDSSCKNDPGDKQLEALVQENYNENNIGLSRSRPNNTEVRYVDSSGFFFKPSTGGLGFPASWEPTETSSAYQKKTIQEEPIRPVTKTFPLPKAYRNNMLLRKHVNSDLYTGVRKTTDIQVQDNGKFYDPPETISALVHREITKAVKEISGWL</sequence>
<proteinExistence type="predicted"/>
<evidence type="ECO:0000313" key="2">
    <source>
        <dbReference type="Proteomes" id="UP000694941"/>
    </source>
</evidence>
<feature type="compositionally biased region" description="Basic and acidic residues" evidence="1">
    <location>
        <begin position="73"/>
        <end position="83"/>
    </location>
</feature>
<dbReference type="Proteomes" id="UP000694941">
    <property type="component" value="Unplaced"/>
</dbReference>
<evidence type="ECO:0000313" key="3">
    <source>
        <dbReference type="RefSeq" id="XP_022253795.1"/>
    </source>
</evidence>